<dbReference type="Gene3D" id="3.90.70.10">
    <property type="entry name" value="Cysteine proteinases"/>
    <property type="match status" value="2"/>
</dbReference>
<dbReference type="InterPro" id="IPR044635">
    <property type="entry name" value="UBP14-like"/>
</dbReference>
<dbReference type="Pfam" id="PF00443">
    <property type="entry name" value="UCH"/>
    <property type="match status" value="2"/>
</dbReference>
<name>A0A8H7AAI3_9EURO</name>
<dbReference type="SUPFAM" id="SSF54001">
    <property type="entry name" value="Cysteine proteinases"/>
    <property type="match status" value="1"/>
</dbReference>
<evidence type="ECO:0000256" key="6">
    <source>
        <dbReference type="ARBA" id="ARBA00022807"/>
    </source>
</evidence>
<comment type="caution">
    <text evidence="10">The sequence shown here is derived from an EMBL/GenBank/DDBJ whole genome shotgun (WGS) entry which is preliminary data.</text>
</comment>
<evidence type="ECO:0000256" key="4">
    <source>
        <dbReference type="ARBA" id="ARBA00022786"/>
    </source>
</evidence>
<feature type="domain" description="USP" evidence="9">
    <location>
        <begin position="682"/>
        <end position="1309"/>
    </location>
</feature>
<comment type="catalytic activity">
    <reaction evidence="1">
        <text>Thiol-dependent hydrolysis of ester, thioester, amide, peptide and isopeptide bonds formed by the C-terminal Gly of ubiquitin (a 76-residue protein attached to proteins as an intracellular targeting signal).</text>
        <dbReference type="EC" id="3.4.19.12"/>
    </reaction>
</comment>
<dbReference type="GO" id="GO:0061136">
    <property type="term" value="P:regulation of proteasomal protein catabolic process"/>
    <property type="evidence" value="ECO:0007669"/>
    <property type="project" value="TreeGrafter"/>
</dbReference>
<keyword evidence="6" id="KW-0788">Thiol protease</keyword>
<dbReference type="InterPro" id="IPR018200">
    <property type="entry name" value="USP_CS"/>
</dbReference>
<evidence type="ECO:0000256" key="2">
    <source>
        <dbReference type="ARBA" id="ARBA00012759"/>
    </source>
</evidence>
<evidence type="ECO:0000313" key="10">
    <source>
        <dbReference type="EMBL" id="KAF7504167.1"/>
    </source>
</evidence>
<evidence type="ECO:0000256" key="5">
    <source>
        <dbReference type="ARBA" id="ARBA00022801"/>
    </source>
</evidence>
<feature type="compositionally biased region" description="Pro residues" evidence="8">
    <location>
        <begin position="965"/>
        <end position="976"/>
    </location>
</feature>
<protein>
    <recommendedName>
        <fullName evidence="2">ubiquitinyl hydrolase 1</fullName>
        <ecNumber evidence="2">3.4.19.12</ecNumber>
    </recommendedName>
</protein>
<dbReference type="GO" id="GO:0043161">
    <property type="term" value="P:proteasome-mediated ubiquitin-dependent protein catabolic process"/>
    <property type="evidence" value="ECO:0007669"/>
    <property type="project" value="InterPro"/>
</dbReference>
<dbReference type="OrthoDB" id="2420415at2759"/>
<dbReference type="EMBL" id="JAACFV010000147">
    <property type="protein sequence ID" value="KAF7504167.1"/>
    <property type="molecule type" value="Genomic_DNA"/>
</dbReference>
<proteinExistence type="predicted"/>
<feature type="compositionally biased region" description="Basic and acidic residues" evidence="8">
    <location>
        <begin position="1480"/>
        <end position="1489"/>
    </location>
</feature>
<keyword evidence="4" id="KW-0833">Ubl conjugation pathway</keyword>
<keyword evidence="5" id="KW-0378">Hydrolase</keyword>
<feature type="compositionally biased region" description="Low complexity" evidence="8">
    <location>
        <begin position="1880"/>
        <end position="1893"/>
    </location>
</feature>
<evidence type="ECO:0000259" key="9">
    <source>
        <dbReference type="PROSITE" id="PS50235"/>
    </source>
</evidence>
<feature type="region of interest" description="Disordered" evidence="8">
    <location>
        <begin position="1455"/>
        <end position="1603"/>
    </location>
</feature>
<feature type="region of interest" description="Disordered" evidence="8">
    <location>
        <begin position="1697"/>
        <end position="1762"/>
    </location>
</feature>
<dbReference type="GO" id="GO:0016579">
    <property type="term" value="P:protein deubiquitination"/>
    <property type="evidence" value="ECO:0007669"/>
    <property type="project" value="InterPro"/>
</dbReference>
<evidence type="ECO:0000256" key="7">
    <source>
        <dbReference type="SAM" id="Coils"/>
    </source>
</evidence>
<dbReference type="InterPro" id="IPR028889">
    <property type="entry name" value="USP"/>
</dbReference>
<dbReference type="GO" id="GO:0004843">
    <property type="term" value="F:cysteine-type deubiquitinase activity"/>
    <property type="evidence" value="ECO:0007669"/>
    <property type="project" value="UniProtKB-EC"/>
</dbReference>
<feature type="compositionally biased region" description="Basic and acidic residues" evidence="8">
    <location>
        <begin position="1459"/>
        <end position="1468"/>
    </location>
</feature>
<dbReference type="InterPro" id="IPR038765">
    <property type="entry name" value="Papain-like_cys_pep_sf"/>
</dbReference>
<dbReference type="GO" id="GO:0070628">
    <property type="term" value="F:proteasome binding"/>
    <property type="evidence" value="ECO:0007669"/>
    <property type="project" value="TreeGrafter"/>
</dbReference>
<dbReference type="Pfam" id="PF13446">
    <property type="entry name" value="RPT"/>
    <property type="match status" value="4"/>
</dbReference>
<dbReference type="PANTHER" id="PTHR43982:SF6">
    <property type="entry name" value="UBIQUITIN CARBOXYL-TERMINAL HYDROLASE 2-RELATED"/>
    <property type="match status" value="1"/>
</dbReference>
<reference evidence="10" key="1">
    <citation type="submission" date="2020-02" db="EMBL/GenBank/DDBJ databases">
        <authorList>
            <person name="Palmer J.M."/>
        </authorList>
    </citation>
    <scope>NUCLEOTIDE SEQUENCE</scope>
    <source>
        <strain evidence="10">EPUS1.4</strain>
        <tissue evidence="10">Thallus</tissue>
    </source>
</reference>
<organism evidence="10 11">
    <name type="scientific">Endocarpon pusillum</name>
    <dbReference type="NCBI Taxonomy" id="364733"/>
    <lineage>
        <taxon>Eukaryota</taxon>
        <taxon>Fungi</taxon>
        <taxon>Dikarya</taxon>
        <taxon>Ascomycota</taxon>
        <taxon>Pezizomycotina</taxon>
        <taxon>Eurotiomycetes</taxon>
        <taxon>Chaetothyriomycetidae</taxon>
        <taxon>Verrucariales</taxon>
        <taxon>Verrucariaceae</taxon>
        <taxon>Endocarpon</taxon>
    </lineage>
</organism>
<dbReference type="PROSITE" id="PS50235">
    <property type="entry name" value="USP_3"/>
    <property type="match status" value="1"/>
</dbReference>
<evidence type="ECO:0000256" key="1">
    <source>
        <dbReference type="ARBA" id="ARBA00000707"/>
    </source>
</evidence>
<gene>
    <name evidence="10" type="ORF">GJ744_002636</name>
</gene>
<feature type="region of interest" description="Disordered" evidence="8">
    <location>
        <begin position="899"/>
        <end position="978"/>
    </location>
</feature>
<dbReference type="PROSITE" id="PS00972">
    <property type="entry name" value="USP_1"/>
    <property type="match status" value="1"/>
</dbReference>
<feature type="region of interest" description="Disordered" evidence="8">
    <location>
        <begin position="1835"/>
        <end position="1907"/>
    </location>
</feature>
<sequence length="1988" mass="222008">MAYTPDRRQGDVCMLVDELAAAKNVRLDMRYCMCRSGIFIRAAISQARISMPGPEGDLRTFLSHVKGPGKLAPTLIEDINLYDPRRPLPTGLNVLRDTPLSFSGYGNVATLLPKDSCRHSWCAKDKQNVLPALDARPSPDSVYKLAGVCQKCRMHVEVEVNYTIGWQPEPCPNSIHPLHHLVHSPRRESIPRKYSLLADVETKPETYAFECSSPTCSAITFVRLRLPMLSDEHVRLLTDKTLLNQRAEDVISSDPARFEGHQKPTPVDVLGDLSRYLRNSIERQAPRPILIDNKRFNLRFGKDGQACKDVLNFLGFKYEHQEHWLPPNPSYDDSTPSKNALDTFIEDVLSEINILILSYPQEDRRQIHDIAKLPDAERELLRLLGAQDYDKHTSARTATLDPATRNIYFTALGAPQDASDELVSFAYHQQIRTNGREGPTYLTYLRQIAIERRSELLDTLVATEYSAGNFDSEQLRAAYNYFALSARDEGLTDDLILGSFQARLQDAAKHEADMRSHLRIIGIHRQSRRIKDVAEDTLNTYDQALAFLDADATMADEFFPTLYTTKTAEDPTLKESARKAVRIIAEERCSTALESWLSTGEFGETAMEIGEAYRKFGIDDPTIDDTIIESAYRVAMEDSPGQADTYTKAFNAIVADRKGSRMQATSRGVQTFPELGFPDWPVGLENIGNTCYLNSLLQFLFTIPELRNLVLDFDDVKMELTAENIAKKRVGSRQITLREIQRAQRFVLKLKDLFLEMIRTPYRYVAPEQELTRLTLMTSTAAENIRRRSTIGGSRPLGSVNGVPVQGPLRPILNKNRVDTYDQPLLSALTEGESQGYPSVVPSHQDAHELAESAPLLGPSQAELEAPGDNSSEVTLVSTPSIDGSVLVDGAPRVEQRSVLSNKENLPPHISHGTAKGSADAAEHIPPLVDPLLSTNNEQGDTEVDSADHETARNAKTENISPEQPSRPPPVPPRPLPAAEQNHTLEEYARQQDVTEVLNHVLFQLSCAIRPLGFDEEGEQVDQIKDLFYGRTKQHIMSDDKDEAKNDTFCSIIVRLFSLPHDIYAALDGYFDVEEIANKKRFLSISRLPPIFQIQIDRAGLDQKKNNHHVELKQTIYLDRYLEEDTNPALMERREEAWRWKKELADLEARRLELTADQSHPDMQTTFQHAATALMHLQDLSIGGEEGLEVPASAIATLEALAEQAQLELRDLEARSKDLSTNINSQFADTAFRRHAYRLHAAFFHHGTASSGHYWIYIFDFRREIWLKYNDTRVEEVKDTNEIFRRPSEAEFRQWNGPSNPYYLVYVRDEDKDKLVESVCRDIQLPPEPLRDIEMRDATENGNSGAAGEAQMVDVDPQRIILKDLLAVFRLIPWCTIIDDSASRGSLAVFTDYIPLNLYIVRVPGSRDIFLSPLKPPTKASISAEAIQSSLYYFHISTPQDEVVKESLEKHRRSWGAEQDSRVDEIHRKPVPSSFLTERSTGEAPKDEATGLSHSSRPVIKSEGDIPAGSHIERARHVAFRSQDESSVIARKPVGPRPDSSGLRTADSGVIERKPVGSSGGDGRTDQRASPEVPAQFRAMDSREGRQLNSDGYTGSQCSPNSVSRSIADVAGASSQLPPPLPPRPSYSLSEHEMGNDFRVTIIRRDPSSGAQWNIGSLSRARRPAMMEQDSIGIEITTPGYQKFARQLESQAPKLQAYDQATREDQGSSTEKYVSITRKTNDSPAKASRRSGPTPFTRDMPLNRLPSSQHHHRSSSSEFFPSSLSKLGGSISPTPPSQLTFFSPWNGTCTFTTGMDGRSLKCRHKLPSSSSSEQSDNSVLVAELRFNLPWSALRSRDTNAEPSTGVGRRPRTSDSLAHQGEDAKHSLKRGMARFRQGIKSSTSSDTDLPSTLPGTAHARDTSSTSNYTSTAFQYQHRDDSDDAAADYDSFASSSSGRMDLKLGRERAGGGRKGKSAKLGKLVLRDEGLKMADLVVAACMGVWWNVYDG</sequence>
<keyword evidence="3" id="KW-0645">Protease</keyword>
<dbReference type="Proteomes" id="UP000606974">
    <property type="component" value="Unassembled WGS sequence"/>
</dbReference>
<dbReference type="InterPro" id="IPR001394">
    <property type="entry name" value="Peptidase_C19_UCH"/>
</dbReference>
<feature type="coiled-coil region" evidence="7">
    <location>
        <begin position="1195"/>
        <end position="1222"/>
    </location>
</feature>
<evidence type="ECO:0000256" key="3">
    <source>
        <dbReference type="ARBA" id="ARBA00022670"/>
    </source>
</evidence>
<accession>A0A8H7AAI3</accession>
<dbReference type="PANTHER" id="PTHR43982">
    <property type="entry name" value="UBIQUITIN CARBOXYL-TERMINAL HYDROLASE"/>
    <property type="match status" value="1"/>
</dbReference>
<dbReference type="InterPro" id="IPR025305">
    <property type="entry name" value="UCH_repeat_domain"/>
</dbReference>
<dbReference type="EC" id="3.4.19.12" evidence="2"/>
<feature type="compositionally biased region" description="Polar residues" evidence="8">
    <location>
        <begin position="1587"/>
        <end position="1603"/>
    </location>
</feature>
<keyword evidence="11" id="KW-1185">Reference proteome</keyword>
<keyword evidence="7" id="KW-0175">Coiled coil</keyword>
<evidence type="ECO:0000313" key="11">
    <source>
        <dbReference type="Proteomes" id="UP000606974"/>
    </source>
</evidence>
<evidence type="ECO:0000256" key="8">
    <source>
        <dbReference type="SAM" id="MobiDB-lite"/>
    </source>
</evidence>
<feature type="compositionally biased region" description="Basic and acidic residues" evidence="8">
    <location>
        <begin position="946"/>
        <end position="956"/>
    </location>
</feature>